<dbReference type="GO" id="GO:0016559">
    <property type="term" value="P:peroxisome fission"/>
    <property type="evidence" value="ECO:0007669"/>
    <property type="project" value="TreeGrafter"/>
</dbReference>
<dbReference type="PANTHER" id="PTHR11566">
    <property type="entry name" value="DYNAMIN"/>
    <property type="match status" value="1"/>
</dbReference>
<feature type="region of interest" description="Disordered" evidence="3">
    <location>
        <begin position="770"/>
        <end position="799"/>
    </location>
</feature>
<evidence type="ECO:0000256" key="3">
    <source>
        <dbReference type="SAM" id="MobiDB-lite"/>
    </source>
</evidence>
<dbReference type="PRINTS" id="PR00195">
    <property type="entry name" value="DYNAMIN"/>
</dbReference>
<keyword evidence="2" id="KW-0342">GTP-binding</keyword>
<dbReference type="InterPro" id="IPR045063">
    <property type="entry name" value="Dynamin_N"/>
</dbReference>
<reference evidence="5" key="1">
    <citation type="submission" date="2020-11" db="EMBL/GenBank/DDBJ databases">
        <authorList>
            <consortium name="DOE Joint Genome Institute"/>
            <person name="Ahrendt S."/>
            <person name="Riley R."/>
            <person name="Andreopoulos W."/>
            <person name="Labutti K."/>
            <person name="Pangilinan J."/>
            <person name="Ruiz-Duenas F.J."/>
            <person name="Barrasa J.M."/>
            <person name="Sanchez-Garcia M."/>
            <person name="Camarero S."/>
            <person name="Miyauchi S."/>
            <person name="Serrano A."/>
            <person name="Linde D."/>
            <person name="Babiker R."/>
            <person name="Drula E."/>
            <person name="Ayuso-Fernandez I."/>
            <person name="Pacheco R."/>
            <person name="Padilla G."/>
            <person name="Ferreira P."/>
            <person name="Barriuso J."/>
            <person name="Kellner H."/>
            <person name="Castanera R."/>
            <person name="Alfaro M."/>
            <person name="Ramirez L."/>
            <person name="Pisabarro A.G."/>
            <person name="Kuo A."/>
            <person name="Tritt A."/>
            <person name="Lipzen A."/>
            <person name="He G."/>
            <person name="Yan M."/>
            <person name="Ng V."/>
            <person name="Cullen D."/>
            <person name="Martin F."/>
            <person name="Rosso M.-N."/>
            <person name="Henrissat B."/>
            <person name="Hibbett D."/>
            <person name="Martinez A.T."/>
            <person name="Grigoriev I.V."/>
        </authorList>
    </citation>
    <scope>NUCLEOTIDE SEQUENCE</scope>
    <source>
        <strain evidence="5">CIRM-BRFM 674</strain>
    </source>
</reference>
<proteinExistence type="predicted"/>
<evidence type="ECO:0000313" key="6">
    <source>
        <dbReference type="Proteomes" id="UP000807469"/>
    </source>
</evidence>
<dbReference type="EMBL" id="MU155220">
    <property type="protein sequence ID" value="KAF9479079.1"/>
    <property type="molecule type" value="Genomic_DNA"/>
</dbReference>
<dbReference type="GO" id="GO:0005874">
    <property type="term" value="C:microtubule"/>
    <property type="evidence" value="ECO:0007669"/>
    <property type="project" value="TreeGrafter"/>
</dbReference>
<dbReference type="Gene3D" id="3.40.50.300">
    <property type="entry name" value="P-loop containing nucleotide triphosphate hydrolases"/>
    <property type="match status" value="1"/>
</dbReference>
<dbReference type="GO" id="GO:0006897">
    <property type="term" value="P:endocytosis"/>
    <property type="evidence" value="ECO:0007669"/>
    <property type="project" value="TreeGrafter"/>
</dbReference>
<keyword evidence="6" id="KW-1185">Reference proteome</keyword>
<feature type="domain" description="Dynamin GTPase" evidence="4">
    <location>
        <begin position="35"/>
        <end position="323"/>
    </location>
</feature>
<dbReference type="PANTHER" id="PTHR11566:SF21">
    <property type="entry name" value="DYNAMIN RELATED PROTEIN 1, ISOFORM A"/>
    <property type="match status" value="1"/>
</dbReference>
<dbReference type="GO" id="GO:0008017">
    <property type="term" value="F:microtubule binding"/>
    <property type="evidence" value="ECO:0007669"/>
    <property type="project" value="TreeGrafter"/>
</dbReference>
<evidence type="ECO:0000313" key="5">
    <source>
        <dbReference type="EMBL" id="KAF9479079.1"/>
    </source>
</evidence>
<dbReference type="GO" id="GO:0005739">
    <property type="term" value="C:mitochondrion"/>
    <property type="evidence" value="ECO:0007669"/>
    <property type="project" value="TreeGrafter"/>
</dbReference>
<accession>A0A9P6D076</accession>
<comment type="caution">
    <text evidence="5">The sequence shown here is derived from an EMBL/GenBank/DDBJ whole genome shotgun (WGS) entry which is preliminary data.</text>
</comment>
<evidence type="ECO:0000259" key="4">
    <source>
        <dbReference type="SMART" id="SM00053"/>
    </source>
</evidence>
<gene>
    <name evidence="5" type="ORF">BDN70DRAFT_710837</name>
</gene>
<dbReference type="InterPro" id="IPR000375">
    <property type="entry name" value="Dynamin_stalk"/>
</dbReference>
<evidence type="ECO:0000256" key="1">
    <source>
        <dbReference type="ARBA" id="ARBA00022741"/>
    </source>
</evidence>
<dbReference type="InterPro" id="IPR027417">
    <property type="entry name" value="P-loop_NTPase"/>
</dbReference>
<keyword evidence="1" id="KW-0547">Nucleotide-binding</keyword>
<protein>
    <recommendedName>
        <fullName evidence="4">Dynamin GTPase domain-containing protein</fullName>
    </recommendedName>
</protein>
<feature type="compositionally biased region" description="Acidic residues" evidence="3">
    <location>
        <begin position="778"/>
        <end position="787"/>
    </location>
</feature>
<sequence>MTPFVAHQLDEITTALDATRRDKGKAKARLHSRLSREDRCMLDTVNRLCSTGVQMDIDLPQVVFLGCQGSGKTSLIESITGIDIPRGPTYSPRCPTEYILSQTDSPWKCIVTLRFMVGADGMPLESVRNEQFGEVILNKYEVGDRVRRAQLAILYPEVSPKRFLLDENIDLSDEEMKGAVSFSRNAVRLFISGPDVAEFSFIDLPAMARDPSSICGTRQAVETALMLNLAISHISKSNCIIALTIIPEPDYETGQAYHLAMRFDPEGTRTIGILKTSDRISEASGSSRTPFIETSNMRALPNPTNSKSKTNTTCFSVSEMVNEAFFKASCWNSDNSDHCDLIRVLNTALLDSISERLPQIQAEIEKSTTAVRTTLSQAPPPLPEDAYSELDSVLRQFVDDFQDTLKDNRSYREAQTSFNLAIRETEPKFIPFEKREINEWRESINNLIPADDISHTDGASNSTEQQSSAKIVCVYIDDVLNKANHLKKMGNVPKHAYVRQLYIHHMLEEWGQHFIMLCIKIETIIRHKIDVVAQKYAGFGANNHLVKILKETMKSFIHQGLECAQKRISTFLLEEIYMFTNKDKHFNDYKMKCLTYYEDQRLARIQQILYKAIQECDETQSQLPGLSPNAFSGPVSGGVGVLPQGHYVTMLSQMVATRIEPPGFSTMHPSELKPWLEMMADVQIYHKYAFLLFKPEVERVLNDGLVNDLDDEGKLFAVLKDGLDQGTEQICNGRLEEKVKMENLRVELKNKLERLIIALGEFYIDLSDTMPEEHDSVDGGDSDDDDSGIYLMDDVQGDY</sequence>
<dbReference type="GO" id="GO:0003924">
    <property type="term" value="F:GTPase activity"/>
    <property type="evidence" value="ECO:0007669"/>
    <property type="project" value="InterPro"/>
</dbReference>
<dbReference type="GO" id="GO:0000266">
    <property type="term" value="P:mitochondrial fission"/>
    <property type="evidence" value="ECO:0007669"/>
    <property type="project" value="TreeGrafter"/>
</dbReference>
<evidence type="ECO:0000256" key="2">
    <source>
        <dbReference type="ARBA" id="ARBA00023134"/>
    </source>
</evidence>
<dbReference type="OrthoDB" id="5061070at2759"/>
<organism evidence="5 6">
    <name type="scientific">Pholiota conissans</name>
    <dbReference type="NCBI Taxonomy" id="109636"/>
    <lineage>
        <taxon>Eukaryota</taxon>
        <taxon>Fungi</taxon>
        <taxon>Dikarya</taxon>
        <taxon>Basidiomycota</taxon>
        <taxon>Agaricomycotina</taxon>
        <taxon>Agaricomycetes</taxon>
        <taxon>Agaricomycetidae</taxon>
        <taxon>Agaricales</taxon>
        <taxon>Agaricineae</taxon>
        <taxon>Strophariaceae</taxon>
        <taxon>Pholiota</taxon>
    </lineage>
</organism>
<dbReference type="GO" id="GO:0005525">
    <property type="term" value="F:GTP binding"/>
    <property type="evidence" value="ECO:0007669"/>
    <property type="project" value="InterPro"/>
</dbReference>
<dbReference type="InterPro" id="IPR022812">
    <property type="entry name" value="Dynamin"/>
</dbReference>
<dbReference type="GO" id="GO:0048312">
    <property type="term" value="P:intracellular distribution of mitochondria"/>
    <property type="evidence" value="ECO:0007669"/>
    <property type="project" value="TreeGrafter"/>
</dbReference>
<dbReference type="InterPro" id="IPR001401">
    <property type="entry name" value="Dynamin_GTPase"/>
</dbReference>
<dbReference type="GO" id="GO:0016020">
    <property type="term" value="C:membrane"/>
    <property type="evidence" value="ECO:0007669"/>
    <property type="project" value="TreeGrafter"/>
</dbReference>
<dbReference type="SUPFAM" id="SSF52540">
    <property type="entry name" value="P-loop containing nucleoside triphosphate hydrolases"/>
    <property type="match status" value="1"/>
</dbReference>
<dbReference type="Pfam" id="PF00350">
    <property type="entry name" value="Dynamin_N"/>
    <property type="match status" value="1"/>
</dbReference>
<dbReference type="SMART" id="SM00053">
    <property type="entry name" value="DYNc"/>
    <property type="match status" value="1"/>
</dbReference>
<dbReference type="AlphaFoldDB" id="A0A9P6D076"/>
<dbReference type="Pfam" id="PF01031">
    <property type="entry name" value="Dynamin_M"/>
    <property type="match status" value="1"/>
</dbReference>
<name>A0A9P6D076_9AGAR</name>
<dbReference type="Proteomes" id="UP000807469">
    <property type="component" value="Unassembled WGS sequence"/>
</dbReference>